<dbReference type="InterPro" id="IPR029063">
    <property type="entry name" value="SAM-dependent_MTases_sf"/>
</dbReference>
<proteinExistence type="predicted"/>
<dbReference type="Gene3D" id="3.40.50.150">
    <property type="entry name" value="Vaccinia Virus protein VP39"/>
    <property type="match status" value="1"/>
</dbReference>
<dbReference type="PANTHER" id="PTHR34203:SF13">
    <property type="entry name" value="EXPRESSED PROTEIN"/>
    <property type="match status" value="1"/>
</dbReference>
<reference evidence="3" key="1">
    <citation type="journal article" date="2019" name="Int. J. Syst. Evol. Microbiol.">
        <title>The Global Catalogue of Microorganisms (GCM) 10K type strain sequencing project: providing services to taxonomists for standard genome sequencing and annotation.</title>
        <authorList>
            <consortium name="The Broad Institute Genomics Platform"/>
            <consortium name="The Broad Institute Genome Sequencing Center for Infectious Disease"/>
            <person name="Wu L."/>
            <person name="Ma J."/>
        </authorList>
    </citation>
    <scope>NUCLEOTIDE SEQUENCE [LARGE SCALE GENOMIC DNA]</scope>
    <source>
        <strain evidence="3">JCM 9091</strain>
    </source>
</reference>
<feature type="domain" description="Methyltransferase FkbM" evidence="1">
    <location>
        <begin position="59"/>
        <end position="243"/>
    </location>
</feature>
<dbReference type="PANTHER" id="PTHR34203">
    <property type="entry name" value="METHYLTRANSFERASE, FKBM FAMILY PROTEIN"/>
    <property type="match status" value="1"/>
</dbReference>
<comment type="caution">
    <text evidence="2">The sequence shown here is derived from an EMBL/GenBank/DDBJ whole genome shotgun (WGS) entry which is preliminary data.</text>
</comment>
<dbReference type="SUPFAM" id="SSF53335">
    <property type="entry name" value="S-adenosyl-L-methionine-dependent methyltransferases"/>
    <property type="match status" value="1"/>
</dbReference>
<accession>A0ABP6LUQ0</accession>
<evidence type="ECO:0000313" key="3">
    <source>
        <dbReference type="Proteomes" id="UP001501532"/>
    </source>
</evidence>
<gene>
    <name evidence="2" type="ORF">GCM10010448_51450</name>
</gene>
<dbReference type="EMBL" id="BAAAUF010000049">
    <property type="protein sequence ID" value="GAA3061785.1"/>
    <property type="molecule type" value="Genomic_DNA"/>
</dbReference>
<keyword evidence="3" id="KW-1185">Reference proteome</keyword>
<sequence>MFAPPEDTAPVEYTLSDGRTVLAVHPTEAGTIWGEINDDPGSLYRRAAVGLPADEVIIDVGAHIGLAALFFADQVPGVRLLSVEPAPRTFACLEANLARHAPGAIACRAAVGAQPGTATLTFRPYIASASSLHEDPQDQDRNLEAYFINTHTVDEQARAAGRGYFEVTETVPVDVTTLAALMKEHAVDRVGLLKVDVERGELEVLRGIDPDAWPRIRRVVLEVHDIAGRLGEIVGLLAGLGYEVTVSQTPVFAGGSVFLVLARRD</sequence>
<protein>
    <recommendedName>
        <fullName evidence="1">Methyltransferase FkbM domain-containing protein</fullName>
    </recommendedName>
</protein>
<dbReference type="Pfam" id="PF05050">
    <property type="entry name" value="Methyltransf_21"/>
    <property type="match status" value="1"/>
</dbReference>
<dbReference type="InterPro" id="IPR006342">
    <property type="entry name" value="FkbM_mtfrase"/>
</dbReference>
<evidence type="ECO:0000259" key="1">
    <source>
        <dbReference type="Pfam" id="PF05050"/>
    </source>
</evidence>
<dbReference type="Proteomes" id="UP001501532">
    <property type="component" value="Unassembled WGS sequence"/>
</dbReference>
<dbReference type="InterPro" id="IPR052514">
    <property type="entry name" value="SAM-dependent_MTase"/>
</dbReference>
<dbReference type="RefSeq" id="WP_234517805.1">
    <property type="nucleotide sequence ID" value="NZ_BAAAUF010000049.1"/>
</dbReference>
<evidence type="ECO:0000313" key="2">
    <source>
        <dbReference type="EMBL" id="GAA3061785.1"/>
    </source>
</evidence>
<dbReference type="NCBIfam" id="TIGR01444">
    <property type="entry name" value="fkbM_fam"/>
    <property type="match status" value="1"/>
</dbReference>
<name>A0ABP6LUQ0_9ACTN</name>
<organism evidence="2 3">
    <name type="scientific">Streptomyces glomeratus</name>
    <dbReference type="NCBI Taxonomy" id="284452"/>
    <lineage>
        <taxon>Bacteria</taxon>
        <taxon>Bacillati</taxon>
        <taxon>Actinomycetota</taxon>
        <taxon>Actinomycetes</taxon>
        <taxon>Kitasatosporales</taxon>
        <taxon>Streptomycetaceae</taxon>
        <taxon>Streptomyces</taxon>
    </lineage>
</organism>